<sequence>MLFLSLSIEHRFRKFNTKLEDYLEHATRSVTGNIRSEKDLGFDSIKSFNRVYMMLCSSVISFNSAFGFSVLVLVSYVIVDLILNATLLAKLILNNPGYPAVALLVNVMVVARIVWMIFSITNFLKKKLQDHLNTLYEIDEHLKINWRQFSIPFKYFIFQNISTVGSITFNISIWIKRIGIVALHYNIIRYYGYYVITMNGFLMLSLSLSIEHRFRKFNTKLEDYLEHATRSVTGNIRSEKDLGFDSIKSFNRVYMMLCSSVISFNSAFGFSVLVLVSYVIVDLILNATLLAKLILNNPGFPAVALLVNVMVVARIVWMIFSISIPTMLAISCNGAMKAAKDVIGICNKYQNIIPRSSAKENDKIMREELYMLTIMSNCIRPFSAARFFTINQSMLGQIIGSIPPYFIFMLECLQRKKQI</sequence>
<keyword evidence="5 8" id="KW-0472">Membrane</keyword>
<keyword evidence="7 8" id="KW-0807">Transducer</keyword>
<comment type="caution">
    <text evidence="9">The sequence shown here is derived from an EMBL/GenBank/DDBJ whole genome shotgun (WGS) entry which is preliminary data.</text>
</comment>
<evidence type="ECO:0000313" key="9">
    <source>
        <dbReference type="EMBL" id="KAL3276529.1"/>
    </source>
</evidence>
<comment type="similarity">
    <text evidence="8">Belongs to the insect chemoreceptor superfamily. Gustatory receptor (GR) family.</text>
</comment>
<feature type="transmembrane region" description="Helical" evidence="8">
    <location>
        <begin position="98"/>
        <end position="118"/>
    </location>
</feature>
<dbReference type="EMBL" id="JABFTP020000103">
    <property type="protein sequence ID" value="KAL3276529.1"/>
    <property type="molecule type" value="Genomic_DNA"/>
</dbReference>
<dbReference type="GO" id="GO:0007165">
    <property type="term" value="P:signal transduction"/>
    <property type="evidence" value="ECO:0007669"/>
    <property type="project" value="UniProtKB-KW"/>
</dbReference>
<dbReference type="Pfam" id="PF08395">
    <property type="entry name" value="7tm_7"/>
    <property type="match status" value="1"/>
</dbReference>
<proteinExistence type="inferred from homology"/>
<dbReference type="GO" id="GO:0005886">
    <property type="term" value="C:plasma membrane"/>
    <property type="evidence" value="ECO:0007669"/>
    <property type="project" value="UniProtKB-SubCell"/>
</dbReference>
<evidence type="ECO:0000256" key="3">
    <source>
        <dbReference type="ARBA" id="ARBA00022692"/>
    </source>
</evidence>
<feature type="transmembrane region" description="Helical" evidence="8">
    <location>
        <begin position="155"/>
        <end position="175"/>
    </location>
</feature>
<comment type="subcellular location">
    <subcellularLocation>
        <location evidence="1 8">Cell membrane</location>
        <topology evidence="1 8">Multi-pass membrane protein</topology>
    </subcellularLocation>
</comment>
<gene>
    <name evidence="9" type="ORF">HHI36_011906</name>
</gene>
<dbReference type="Proteomes" id="UP001516400">
    <property type="component" value="Unassembled WGS sequence"/>
</dbReference>
<keyword evidence="3 8" id="KW-0812">Transmembrane</keyword>
<evidence type="ECO:0000256" key="6">
    <source>
        <dbReference type="ARBA" id="ARBA00023170"/>
    </source>
</evidence>
<protein>
    <recommendedName>
        <fullName evidence="8">Gustatory receptor</fullName>
    </recommendedName>
</protein>
<dbReference type="InterPro" id="IPR013604">
    <property type="entry name" value="7TM_chemorcpt"/>
</dbReference>
<evidence type="ECO:0000256" key="8">
    <source>
        <dbReference type="RuleBase" id="RU363108"/>
    </source>
</evidence>
<feature type="transmembrane region" description="Helical" evidence="8">
    <location>
        <begin position="300"/>
        <end position="320"/>
    </location>
</feature>
<evidence type="ECO:0000256" key="4">
    <source>
        <dbReference type="ARBA" id="ARBA00022989"/>
    </source>
</evidence>
<keyword evidence="2 8" id="KW-1003">Cell membrane</keyword>
<keyword evidence="10" id="KW-1185">Reference proteome</keyword>
<accession>A0ABD2NDR3</accession>
<reference evidence="9 10" key="1">
    <citation type="journal article" date="2021" name="BMC Biol.">
        <title>Horizontally acquired antibacterial genes associated with adaptive radiation of ladybird beetles.</title>
        <authorList>
            <person name="Li H.S."/>
            <person name="Tang X.F."/>
            <person name="Huang Y.H."/>
            <person name="Xu Z.Y."/>
            <person name="Chen M.L."/>
            <person name="Du X.Y."/>
            <person name="Qiu B.Y."/>
            <person name="Chen P.T."/>
            <person name="Zhang W."/>
            <person name="Slipinski A."/>
            <person name="Escalona H.E."/>
            <person name="Waterhouse R.M."/>
            <person name="Zwick A."/>
            <person name="Pang H."/>
        </authorList>
    </citation>
    <scope>NUCLEOTIDE SEQUENCE [LARGE SCALE GENOMIC DNA]</scope>
    <source>
        <strain evidence="9">SYSU2018</strain>
    </source>
</reference>
<feature type="transmembrane region" description="Helical" evidence="8">
    <location>
        <begin position="51"/>
        <end position="78"/>
    </location>
</feature>
<keyword evidence="4 8" id="KW-1133">Transmembrane helix</keyword>
<evidence type="ECO:0000256" key="7">
    <source>
        <dbReference type="ARBA" id="ARBA00023224"/>
    </source>
</evidence>
<evidence type="ECO:0000256" key="1">
    <source>
        <dbReference type="ARBA" id="ARBA00004651"/>
    </source>
</evidence>
<feature type="transmembrane region" description="Helical" evidence="8">
    <location>
        <begin position="190"/>
        <end position="210"/>
    </location>
</feature>
<dbReference type="PANTHER" id="PTHR21143:SF104">
    <property type="entry name" value="GUSTATORY RECEPTOR 8A-RELATED"/>
    <property type="match status" value="1"/>
</dbReference>
<name>A0ABD2NDR3_9CUCU</name>
<comment type="caution">
    <text evidence="8">Lacks conserved residue(s) required for the propagation of feature annotation.</text>
</comment>
<organism evidence="9 10">
    <name type="scientific">Cryptolaemus montrouzieri</name>
    <dbReference type="NCBI Taxonomy" id="559131"/>
    <lineage>
        <taxon>Eukaryota</taxon>
        <taxon>Metazoa</taxon>
        <taxon>Ecdysozoa</taxon>
        <taxon>Arthropoda</taxon>
        <taxon>Hexapoda</taxon>
        <taxon>Insecta</taxon>
        <taxon>Pterygota</taxon>
        <taxon>Neoptera</taxon>
        <taxon>Endopterygota</taxon>
        <taxon>Coleoptera</taxon>
        <taxon>Polyphaga</taxon>
        <taxon>Cucujiformia</taxon>
        <taxon>Coccinelloidea</taxon>
        <taxon>Coccinellidae</taxon>
        <taxon>Scymninae</taxon>
        <taxon>Scymnini</taxon>
        <taxon>Cryptolaemus</taxon>
    </lineage>
</organism>
<keyword evidence="6 8" id="KW-0675">Receptor</keyword>
<dbReference type="PANTHER" id="PTHR21143">
    <property type="entry name" value="INVERTEBRATE GUSTATORY RECEPTOR"/>
    <property type="match status" value="1"/>
</dbReference>
<evidence type="ECO:0000313" key="10">
    <source>
        <dbReference type="Proteomes" id="UP001516400"/>
    </source>
</evidence>
<comment type="function">
    <text evidence="8">Gustatory receptor which mediates acceptance or avoidance behavior, depending on its substrates.</text>
</comment>
<evidence type="ECO:0000256" key="5">
    <source>
        <dbReference type="ARBA" id="ARBA00023136"/>
    </source>
</evidence>
<evidence type="ECO:0000256" key="2">
    <source>
        <dbReference type="ARBA" id="ARBA00022475"/>
    </source>
</evidence>
<dbReference type="AlphaFoldDB" id="A0ABD2NDR3"/>
<feature type="transmembrane region" description="Helical" evidence="8">
    <location>
        <begin position="253"/>
        <end position="280"/>
    </location>
</feature>